<dbReference type="InterPro" id="IPR019337">
    <property type="entry name" value="Telomere_length_regulation_dom"/>
</dbReference>
<dbReference type="InterPro" id="IPR051970">
    <property type="entry name" value="TEL2_Regulation"/>
</dbReference>
<dbReference type="GO" id="GO:0051083">
    <property type="term" value="P:'de novo' cotranslational protein folding"/>
    <property type="evidence" value="ECO:0007669"/>
    <property type="project" value="TreeGrafter"/>
</dbReference>
<feature type="region of interest" description="Disordered" evidence="4">
    <location>
        <begin position="265"/>
        <end position="320"/>
    </location>
</feature>
<dbReference type="PANTHER" id="PTHR15830:SF10">
    <property type="entry name" value="TELOMERE LENGTH REGULATION PROTEIN TEL2 HOMOLOG"/>
    <property type="match status" value="1"/>
</dbReference>
<dbReference type="Pfam" id="PF25320">
    <property type="entry name" value="TELO2_ARM"/>
    <property type="match status" value="1"/>
</dbReference>
<dbReference type="OrthoDB" id="514640at2759"/>
<dbReference type="GO" id="GO:0042162">
    <property type="term" value="F:telomeric DNA binding"/>
    <property type="evidence" value="ECO:0007669"/>
    <property type="project" value="TreeGrafter"/>
</dbReference>
<evidence type="ECO:0000313" key="7">
    <source>
        <dbReference type="EMBL" id="EIE21374.1"/>
    </source>
</evidence>
<dbReference type="GO" id="GO:0051879">
    <property type="term" value="F:Hsp90 protein binding"/>
    <property type="evidence" value="ECO:0007669"/>
    <property type="project" value="TreeGrafter"/>
</dbReference>
<dbReference type="RefSeq" id="XP_005645918.1">
    <property type="nucleotide sequence ID" value="XM_005645861.1"/>
</dbReference>
<reference evidence="7 8" key="1">
    <citation type="journal article" date="2012" name="Genome Biol.">
        <title>The genome of the polar eukaryotic microalga coccomyxa subellipsoidea reveals traits of cold adaptation.</title>
        <authorList>
            <person name="Blanc G."/>
            <person name="Agarkova I."/>
            <person name="Grimwood J."/>
            <person name="Kuo A."/>
            <person name="Brueggeman A."/>
            <person name="Dunigan D."/>
            <person name="Gurnon J."/>
            <person name="Ladunga I."/>
            <person name="Lindquist E."/>
            <person name="Lucas S."/>
            <person name="Pangilinan J."/>
            <person name="Proschold T."/>
            <person name="Salamov A."/>
            <person name="Schmutz J."/>
            <person name="Weeks D."/>
            <person name="Yamada T."/>
            <person name="Claverie J.M."/>
            <person name="Grigoriev I."/>
            <person name="Van Etten J."/>
            <person name="Lomsadze A."/>
            <person name="Borodovsky M."/>
        </authorList>
    </citation>
    <scope>NUCLEOTIDE SEQUENCE [LARGE SCALE GENOMIC DNA]</scope>
    <source>
        <strain evidence="7 8">C-169</strain>
    </source>
</reference>
<dbReference type="KEGG" id="csl:COCSUDRAFT_56593"/>
<sequence>MAIDNVCAALPDLEDKVCQTVEKKELDWAAVSEVFYREHFGSFADILLSVVAAEWLSSFSLEDKVQLFHAFFAGAPAAILLPTLVTHLSSVAPLREALSASEASVYVTAVAADTAAAILAERFALSGSTGIQAYHLVVQELAGSSGVSSDGANGGSLGGDSTAYLASLLASVPERAASTQLPALRPSAYIPQVVEHCLRAISSKQASSQAKPPAQQETAEANSTGDTLVSKSAMFVGEVLARLSRRGHAQLVAAALWSTILPKSASSQNGHAPARDAVDDISNESSADSADASARLRSHAAASTSRAPAAPSLAPAKSSHSRDAAALEKLLEALLREAARILEAGDLREADLAQSAHTLKAVLNGPLLARSEVRYFLEDKALMRRTLPPGQMRLLVRLLDSLGAPDQASSPDAPLPVLQHVAVRLAQAWGQLETTQRLPVRQQAYMSAALVEIIACLGRAELEGTPGLFAALLSGVSTRLNSPQVPIRRQGMRVGQAFSKVLDPSKDPLFSDLGDVGLLPEEAWHRDCLPSAVNQQGPSKSAAAIAAEPADNARGSSVQTPGDIGDAASDGSLEPYDLSEEDDDGLSEGDNPLQLRDVAALLRKGDDPNAVLKGLAALGPLVDAAPHELDSHAGELARALLHARPPEWADEEAAAAGRPDTGPAARRLAGMASLAAAAPRAGGLALAAEVYSPHVDLHQRLTLLEALAAAARQLASGGPQALPAPDASGGIVAAEADTRQVGKSRVWGMRSLAKQKEAAPRTHRNRFVDVAAEWSAALLSAADQERHGVDLFGRDALLLGRVIVCQGTFVECAAPAGVTLRLAAALLELLAAPEVHAHAEPYVRRSALIAVSQVMGAMPAAGLAGLLSGGSVAEGTLVERLEWVRAWTEAAAAADPDPQCRALANACRGLQAKLAQEAMQALELGADGGMRQALHQAPEIIIPPSSSVHYLA</sequence>
<comment type="similarity">
    <text evidence="2">Belongs to the TEL2 family.</text>
</comment>
<evidence type="ECO:0000256" key="1">
    <source>
        <dbReference type="ARBA" id="ARBA00004496"/>
    </source>
</evidence>
<dbReference type="GO" id="GO:0005829">
    <property type="term" value="C:cytosol"/>
    <property type="evidence" value="ECO:0007669"/>
    <property type="project" value="TreeGrafter"/>
</dbReference>
<dbReference type="GeneID" id="17039358"/>
<dbReference type="PANTHER" id="PTHR15830">
    <property type="entry name" value="TELOMERE LENGTH REGULATION PROTEIN TEL2 FAMILY MEMBER"/>
    <property type="match status" value="1"/>
</dbReference>
<name>I0YSK5_COCSC</name>
<comment type="subcellular location">
    <subcellularLocation>
        <location evidence="1">Cytoplasm</location>
    </subcellularLocation>
</comment>
<dbReference type="InterPro" id="IPR038528">
    <property type="entry name" value="TEL2_C_sf"/>
</dbReference>
<dbReference type="AlphaFoldDB" id="I0YSK5"/>
<evidence type="ECO:0000256" key="2">
    <source>
        <dbReference type="ARBA" id="ARBA00006133"/>
    </source>
</evidence>
<evidence type="ECO:0000313" key="8">
    <source>
        <dbReference type="Proteomes" id="UP000007264"/>
    </source>
</evidence>
<evidence type="ECO:0000259" key="6">
    <source>
        <dbReference type="Pfam" id="PF25320"/>
    </source>
</evidence>
<feature type="domain" description="Telomere length regulation protein conserved" evidence="5">
    <location>
        <begin position="592"/>
        <end position="711"/>
    </location>
</feature>
<gene>
    <name evidence="7" type="ORF">COCSUDRAFT_56593</name>
</gene>
<dbReference type="Proteomes" id="UP000007264">
    <property type="component" value="Unassembled WGS sequence"/>
</dbReference>
<feature type="compositionally biased region" description="Low complexity" evidence="4">
    <location>
        <begin position="285"/>
        <end position="318"/>
    </location>
</feature>
<comment type="caution">
    <text evidence="7">The sequence shown here is derived from an EMBL/GenBank/DDBJ whole genome shotgun (WGS) entry which is preliminary data.</text>
</comment>
<evidence type="ECO:0000256" key="3">
    <source>
        <dbReference type="ARBA" id="ARBA00022490"/>
    </source>
</evidence>
<evidence type="ECO:0000256" key="4">
    <source>
        <dbReference type="SAM" id="MobiDB-lite"/>
    </source>
</evidence>
<feature type="region of interest" description="Disordered" evidence="4">
    <location>
        <begin position="531"/>
        <end position="591"/>
    </location>
</feature>
<feature type="compositionally biased region" description="Low complexity" evidence="4">
    <location>
        <begin position="204"/>
        <end position="216"/>
    </location>
</feature>
<feature type="compositionally biased region" description="Acidic residues" evidence="4">
    <location>
        <begin position="577"/>
        <end position="587"/>
    </location>
</feature>
<proteinExistence type="inferred from homology"/>
<dbReference type="InterPro" id="IPR057348">
    <property type="entry name" value="TELO2_ARM"/>
</dbReference>
<keyword evidence="8" id="KW-1185">Reference proteome</keyword>
<dbReference type="Gene3D" id="1.25.40.720">
    <property type="entry name" value="Telomere length regulation protein 2, C-terminal domain"/>
    <property type="match status" value="1"/>
</dbReference>
<accession>I0YSK5</accession>
<dbReference type="Pfam" id="PF10193">
    <property type="entry name" value="Telomere_reg-2"/>
    <property type="match status" value="1"/>
</dbReference>
<feature type="compositionally biased region" description="Low complexity" evidence="4">
    <location>
        <begin position="542"/>
        <end position="553"/>
    </location>
</feature>
<organism evidence="7 8">
    <name type="scientific">Coccomyxa subellipsoidea (strain C-169)</name>
    <name type="common">Green microalga</name>
    <dbReference type="NCBI Taxonomy" id="574566"/>
    <lineage>
        <taxon>Eukaryota</taxon>
        <taxon>Viridiplantae</taxon>
        <taxon>Chlorophyta</taxon>
        <taxon>core chlorophytes</taxon>
        <taxon>Trebouxiophyceae</taxon>
        <taxon>Trebouxiophyceae incertae sedis</taxon>
        <taxon>Coccomyxaceae</taxon>
        <taxon>Coccomyxa</taxon>
        <taxon>Coccomyxa subellipsoidea</taxon>
    </lineage>
</organism>
<protein>
    <submittedName>
        <fullName evidence="7">Uncharacterized protein</fullName>
    </submittedName>
</protein>
<feature type="domain" description="TELO2 ARM repeat" evidence="6">
    <location>
        <begin position="321"/>
        <end position="512"/>
    </location>
</feature>
<feature type="region of interest" description="Disordered" evidence="4">
    <location>
        <begin position="204"/>
        <end position="225"/>
    </location>
</feature>
<evidence type="ECO:0000259" key="5">
    <source>
        <dbReference type="Pfam" id="PF10193"/>
    </source>
</evidence>
<dbReference type="EMBL" id="AGSI01000012">
    <property type="protein sequence ID" value="EIE21374.1"/>
    <property type="molecule type" value="Genomic_DNA"/>
</dbReference>
<keyword evidence="3" id="KW-0963">Cytoplasm</keyword>
<dbReference type="eggNOG" id="KOG4346">
    <property type="taxonomic scope" value="Eukaryota"/>
</dbReference>